<dbReference type="GeneID" id="73904790"/>
<comment type="caution">
    <text evidence="2">The sequence shown here is derived from an EMBL/GenBank/DDBJ whole genome shotgun (WGS) entry which is preliminary data.</text>
</comment>
<keyword evidence="3" id="KW-1185">Reference proteome</keyword>
<evidence type="ECO:0000259" key="1">
    <source>
        <dbReference type="Pfam" id="PF24351"/>
    </source>
</evidence>
<accession>A0ABD5NJA6</accession>
<organism evidence="2 3">
    <name type="scientific">Halovivax cerinus</name>
    <dbReference type="NCBI Taxonomy" id="1487865"/>
    <lineage>
        <taxon>Archaea</taxon>
        <taxon>Methanobacteriati</taxon>
        <taxon>Methanobacteriota</taxon>
        <taxon>Stenosarchaea group</taxon>
        <taxon>Halobacteria</taxon>
        <taxon>Halobacteriales</taxon>
        <taxon>Natrialbaceae</taxon>
        <taxon>Halovivax</taxon>
    </lineage>
</organism>
<reference evidence="2 3" key="1">
    <citation type="journal article" date="2019" name="Int. J. Syst. Evol. Microbiol.">
        <title>The Global Catalogue of Microorganisms (GCM) 10K type strain sequencing project: providing services to taxonomists for standard genome sequencing and annotation.</title>
        <authorList>
            <consortium name="The Broad Institute Genomics Platform"/>
            <consortium name="The Broad Institute Genome Sequencing Center for Infectious Disease"/>
            <person name="Wu L."/>
            <person name="Ma J."/>
        </authorList>
    </citation>
    <scope>NUCLEOTIDE SEQUENCE [LARGE SCALE GENOMIC DNA]</scope>
    <source>
        <strain evidence="2 3">IBRC-M 10256</strain>
    </source>
</reference>
<proteinExistence type="predicted"/>
<protein>
    <recommendedName>
        <fullName evidence="1">DUF7511 domain-containing protein</fullName>
    </recommendedName>
</protein>
<feature type="domain" description="DUF7511" evidence="1">
    <location>
        <begin position="24"/>
        <end position="60"/>
    </location>
</feature>
<dbReference type="InterPro" id="IPR055933">
    <property type="entry name" value="DUF7511"/>
</dbReference>
<gene>
    <name evidence="2" type="ORF">ACFOUR_01490</name>
</gene>
<dbReference type="Pfam" id="PF24351">
    <property type="entry name" value="DUF7511"/>
    <property type="match status" value="1"/>
</dbReference>
<sequence>MSAKDVAVDPTMAAPGDEFELLTDEEGRWTIVPIDAEGDERLTQWITVDADALVDVDDWR</sequence>
<dbReference type="AlphaFoldDB" id="A0ABD5NJA6"/>
<name>A0ABD5NJA6_9EURY</name>
<dbReference type="Proteomes" id="UP001595846">
    <property type="component" value="Unassembled WGS sequence"/>
</dbReference>
<evidence type="ECO:0000313" key="2">
    <source>
        <dbReference type="EMBL" id="MFC3957047.1"/>
    </source>
</evidence>
<evidence type="ECO:0000313" key="3">
    <source>
        <dbReference type="Proteomes" id="UP001595846"/>
    </source>
</evidence>
<dbReference type="RefSeq" id="WP_256532022.1">
    <property type="nucleotide sequence ID" value="NZ_CP101824.1"/>
</dbReference>
<dbReference type="EMBL" id="JBHSAQ010000001">
    <property type="protein sequence ID" value="MFC3957047.1"/>
    <property type="molecule type" value="Genomic_DNA"/>
</dbReference>